<dbReference type="PRINTS" id="PR00834">
    <property type="entry name" value="PROTEASES2C"/>
</dbReference>
<dbReference type="Gene3D" id="2.30.42.60">
    <property type="match status" value="1"/>
</dbReference>
<evidence type="ECO:0000313" key="13">
    <source>
        <dbReference type="EMBL" id="QEN07693.1"/>
    </source>
</evidence>
<keyword evidence="3" id="KW-0645">Protease</keyword>
<keyword evidence="8" id="KW-0720">Serine protease</keyword>
<name>A0A5C1QHT7_9SPIO</name>
<dbReference type="PANTHER" id="PTHR22939:SF129">
    <property type="entry name" value="SERINE PROTEASE HTRA2, MITOCHONDRIAL"/>
    <property type="match status" value="1"/>
</dbReference>
<feature type="binding site" evidence="10">
    <location>
        <begin position="257"/>
        <end position="259"/>
    </location>
    <ligand>
        <name>substrate</name>
    </ligand>
</feature>
<dbReference type="EMBL" id="CP036150">
    <property type="protein sequence ID" value="QEN07693.1"/>
    <property type="molecule type" value="Genomic_DNA"/>
</dbReference>
<protein>
    <submittedName>
        <fullName evidence="13">Do family serine endopeptidase</fullName>
    </submittedName>
</protein>
<dbReference type="PROSITE" id="PS50106">
    <property type="entry name" value="PDZ"/>
    <property type="match status" value="2"/>
</dbReference>
<dbReference type="GO" id="GO:0004252">
    <property type="term" value="F:serine-type endopeptidase activity"/>
    <property type="evidence" value="ECO:0007669"/>
    <property type="project" value="InterPro"/>
</dbReference>
<keyword evidence="5" id="KW-0677">Repeat</keyword>
<proteinExistence type="inferred from homology"/>
<organism evidence="13 14">
    <name type="scientific">Oceanispirochaeta crateris</name>
    <dbReference type="NCBI Taxonomy" id="2518645"/>
    <lineage>
        <taxon>Bacteria</taxon>
        <taxon>Pseudomonadati</taxon>
        <taxon>Spirochaetota</taxon>
        <taxon>Spirochaetia</taxon>
        <taxon>Spirochaetales</taxon>
        <taxon>Spirochaetaceae</taxon>
        <taxon>Oceanispirochaeta</taxon>
    </lineage>
</organism>
<keyword evidence="7" id="KW-0378">Hydrolase</keyword>
<evidence type="ECO:0000256" key="11">
    <source>
        <dbReference type="SAM" id="Phobius"/>
    </source>
</evidence>
<evidence type="ECO:0000256" key="5">
    <source>
        <dbReference type="ARBA" id="ARBA00022737"/>
    </source>
</evidence>
<feature type="binding site" evidence="10">
    <location>
        <position position="184"/>
    </location>
    <ligand>
        <name>substrate</name>
    </ligand>
</feature>
<evidence type="ECO:0000256" key="9">
    <source>
        <dbReference type="PIRSR" id="PIRSR611782-1"/>
    </source>
</evidence>
<dbReference type="Proteomes" id="UP000324209">
    <property type="component" value="Chromosome"/>
</dbReference>
<dbReference type="Pfam" id="PF13180">
    <property type="entry name" value="PDZ_2"/>
    <property type="match status" value="1"/>
</dbReference>
<feature type="binding site" evidence="10">
    <location>
        <position position="154"/>
    </location>
    <ligand>
        <name>substrate</name>
    </ligand>
</feature>
<feature type="active site" description="Charge relay system" evidence="9">
    <location>
        <position position="184"/>
    </location>
</feature>
<dbReference type="InterPro" id="IPR001940">
    <property type="entry name" value="Peptidase_S1C"/>
</dbReference>
<evidence type="ECO:0000256" key="7">
    <source>
        <dbReference type="ARBA" id="ARBA00022801"/>
    </source>
</evidence>
<keyword evidence="14" id="KW-1185">Reference proteome</keyword>
<dbReference type="Gene3D" id="2.40.10.120">
    <property type="match status" value="1"/>
</dbReference>
<dbReference type="GO" id="GO:0042597">
    <property type="term" value="C:periplasmic space"/>
    <property type="evidence" value="ECO:0007669"/>
    <property type="project" value="UniProtKB-SubCell"/>
</dbReference>
<feature type="transmembrane region" description="Helical" evidence="11">
    <location>
        <begin position="27"/>
        <end position="49"/>
    </location>
</feature>
<evidence type="ECO:0000256" key="10">
    <source>
        <dbReference type="PIRSR" id="PIRSR611782-2"/>
    </source>
</evidence>
<dbReference type="InterPro" id="IPR009003">
    <property type="entry name" value="Peptidase_S1_PA"/>
</dbReference>
<evidence type="ECO:0000256" key="1">
    <source>
        <dbReference type="ARBA" id="ARBA00004418"/>
    </source>
</evidence>
<dbReference type="NCBIfam" id="TIGR02037">
    <property type="entry name" value="degP_htrA_DO"/>
    <property type="match status" value="1"/>
</dbReference>
<feature type="domain" description="PDZ" evidence="12">
    <location>
        <begin position="409"/>
        <end position="479"/>
    </location>
</feature>
<dbReference type="AlphaFoldDB" id="A0A5C1QHT7"/>
<evidence type="ECO:0000256" key="2">
    <source>
        <dbReference type="ARBA" id="ARBA00010541"/>
    </source>
</evidence>
<comment type="similarity">
    <text evidence="2">Belongs to the peptidase S1C family.</text>
</comment>
<accession>A0A5C1QHT7</accession>
<feature type="active site" description="Charge relay system" evidence="9">
    <location>
        <position position="154"/>
    </location>
</feature>
<dbReference type="SMART" id="SM00228">
    <property type="entry name" value="PDZ"/>
    <property type="match status" value="2"/>
</dbReference>
<dbReference type="InterPro" id="IPR041489">
    <property type="entry name" value="PDZ_6"/>
</dbReference>
<dbReference type="PANTHER" id="PTHR22939">
    <property type="entry name" value="SERINE PROTEASE FAMILY S1C HTRA-RELATED"/>
    <property type="match status" value="1"/>
</dbReference>
<dbReference type="KEGG" id="ock:EXM22_06705"/>
<dbReference type="Gene3D" id="2.30.42.10">
    <property type="match status" value="1"/>
</dbReference>
<dbReference type="OrthoDB" id="9758917at2"/>
<dbReference type="SUPFAM" id="SSF50494">
    <property type="entry name" value="Trypsin-like serine proteases"/>
    <property type="match status" value="1"/>
</dbReference>
<evidence type="ECO:0000256" key="6">
    <source>
        <dbReference type="ARBA" id="ARBA00022764"/>
    </source>
</evidence>
<keyword evidence="11" id="KW-1133">Transmembrane helix</keyword>
<dbReference type="InterPro" id="IPR001478">
    <property type="entry name" value="PDZ"/>
</dbReference>
<evidence type="ECO:0000256" key="4">
    <source>
        <dbReference type="ARBA" id="ARBA00022729"/>
    </source>
</evidence>
<dbReference type="InterPro" id="IPR011782">
    <property type="entry name" value="Pept_S1C_Do"/>
</dbReference>
<evidence type="ECO:0000313" key="14">
    <source>
        <dbReference type="Proteomes" id="UP000324209"/>
    </source>
</evidence>
<keyword evidence="11" id="KW-0812">Transmembrane</keyword>
<dbReference type="InterPro" id="IPR036034">
    <property type="entry name" value="PDZ_sf"/>
</dbReference>
<dbReference type="GO" id="GO:0006508">
    <property type="term" value="P:proteolysis"/>
    <property type="evidence" value="ECO:0007669"/>
    <property type="project" value="UniProtKB-KW"/>
</dbReference>
<reference evidence="13 14" key="1">
    <citation type="submission" date="2019-02" db="EMBL/GenBank/DDBJ databases">
        <title>Complete Genome Sequence and Methylome Analysis of free living Spirochaetas.</title>
        <authorList>
            <person name="Fomenkov A."/>
            <person name="Dubinina G."/>
            <person name="Leshcheva N."/>
            <person name="Mikheeva N."/>
            <person name="Grabovich M."/>
            <person name="Vincze T."/>
            <person name="Roberts R.J."/>
        </authorList>
    </citation>
    <scope>NUCLEOTIDE SEQUENCE [LARGE SCALE GENOMIC DNA]</scope>
    <source>
        <strain evidence="13 14">K2</strain>
    </source>
</reference>
<evidence type="ECO:0000259" key="12">
    <source>
        <dbReference type="PROSITE" id="PS50106"/>
    </source>
</evidence>
<evidence type="ECO:0000256" key="3">
    <source>
        <dbReference type="ARBA" id="ARBA00022670"/>
    </source>
</evidence>
<dbReference type="SUPFAM" id="SSF50156">
    <property type="entry name" value="PDZ domain-like"/>
    <property type="match status" value="2"/>
</dbReference>
<keyword evidence="11" id="KW-0472">Membrane</keyword>
<keyword evidence="6" id="KW-0574">Periplasm</keyword>
<keyword evidence="4" id="KW-0732">Signal</keyword>
<evidence type="ECO:0000256" key="8">
    <source>
        <dbReference type="ARBA" id="ARBA00022825"/>
    </source>
</evidence>
<dbReference type="Pfam" id="PF17820">
    <property type="entry name" value="PDZ_6"/>
    <property type="match status" value="1"/>
</dbReference>
<dbReference type="Pfam" id="PF13365">
    <property type="entry name" value="Trypsin_2"/>
    <property type="match status" value="1"/>
</dbReference>
<feature type="active site" description="Charge relay system" evidence="9">
    <location>
        <position position="259"/>
    </location>
</feature>
<gene>
    <name evidence="13" type="ORF">EXM22_06705</name>
</gene>
<sequence>MLLVRKILCLRRLKMPLNKRLNRHGKIIATAFFSTIAGFALCLTLYTFLPSIKPSEQVLAAPNQVEADTMENFQNTFRKVSAESLPWVVEIDVVEVSKRSAPSNNGVPWNFFFGNPEGDNQGESEEQEFRSPGLGSGFIVSRRGNEYYVITNNHVAGTADEISVKMDNGDEYDASLVGADPRKDLALIKFTSKKDLPIATLGDSDDLFVGDWVLAIGSPFGYKSSVSAGIISALGRQNGPDGNINDFIQTDAAINQGNSGGPLVNMKGEVIGINTWITTSTGGSIGLGFSIPINNVKRTVQDFIENGEVRYGWLGVSIGDLPEEVAAELDVTEKEGAFVFQVFSHSPADDGGILPGDFILSVNGSKATDKNHLTRIIGDMRPGDQADFVLIRDGHKISVSVEIRERAKEEEVQKMNSEAWPGVSVFPLVDSLRERLELDDGIKGVFVAEVYPKTTFQVAGIQSGDVITGINGKSVKTLSDFYTEISKIGKENFYLTFLREGFEMESPKIKKK</sequence>
<feature type="domain" description="PDZ" evidence="12">
    <location>
        <begin position="303"/>
        <end position="372"/>
    </location>
</feature>
<comment type="subcellular location">
    <subcellularLocation>
        <location evidence="1">Periplasm</location>
    </subcellularLocation>
</comment>